<proteinExistence type="predicted"/>
<dbReference type="Proteomes" id="UP000188605">
    <property type="component" value="Unassembled WGS sequence"/>
</dbReference>
<dbReference type="EMBL" id="LJDB01000008">
    <property type="protein sequence ID" value="ONI42709.1"/>
    <property type="molecule type" value="Genomic_DNA"/>
</dbReference>
<comment type="caution">
    <text evidence="1">The sequence shown here is derived from an EMBL/GenBank/DDBJ whole genome shotgun (WGS) entry which is preliminary data.</text>
</comment>
<name>A0ACC8XGU3_9FIRM</name>
<keyword evidence="2" id="KW-1185">Reference proteome</keyword>
<evidence type="ECO:0000313" key="1">
    <source>
        <dbReference type="EMBL" id="ONI42709.1"/>
    </source>
</evidence>
<protein>
    <submittedName>
        <fullName evidence="1">Uncharacterized protein</fullName>
    </submittedName>
</protein>
<accession>A0ACC8XGU3</accession>
<gene>
    <name evidence="1" type="ORF">AN396_13550</name>
</gene>
<reference evidence="1" key="1">
    <citation type="submission" date="2016-08" db="EMBL/GenBank/DDBJ databases">
        <authorList>
            <person name="Ngugi D.K."/>
            <person name="Miyake S."/>
            <person name="Stingl U."/>
        </authorList>
    </citation>
    <scope>NUCLEOTIDE SEQUENCE</scope>
    <source>
        <strain evidence="1">SCG-B11WGA-EpuloA1</strain>
    </source>
</reference>
<evidence type="ECO:0000313" key="2">
    <source>
        <dbReference type="Proteomes" id="UP000188605"/>
    </source>
</evidence>
<organism evidence="1 2">
    <name type="scientific">Candidatus Epulonipiscium fishelsonii</name>
    <dbReference type="NCBI Taxonomy" id="77094"/>
    <lineage>
        <taxon>Bacteria</taxon>
        <taxon>Bacillati</taxon>
        <taxon>Bacillota</taxon>
        <taxon>Clostridia</taxon>
        <taxon>Lachnospirales</taxon>
        <taxon>Lachnospiraceae</taxon>
        <taxon>Candidatus Epulonipiscium</taxon>
    </lineage>
</organism>
<sequence length="228" mass="26208">MILFKSNERLDDIQCNGYHLIQNPNVFCFGIDAVLLAHYAKVIKPNQKILDIGTGTGIIPILMHGINKRGKYTAVEVQESMAEMANRSVILNNLQNDIQVKCMNIMDYRQHFIQEQFDTITCNPPYMKNNNGLQNINHSKTIARHEIACTLEDIIDASSHLLKERGKLVMIHRTHRLVDLLELMRKHRIEPKRMRLVYPKISKPPTMVLIEGTKYGNPELKVDAPLIE</sequence>